<dbReference type="EMBL" id="CACVKT020000402">
    <property type="protein sequence ID" value="CAC5358837.1"/>
    <property type="molecule type" value="Genomic_DNA"/>
</dbReference>
<feature type="domain" description="DDE Tnp4" evidence="3">
    <location>
        <begin position="8"/>
        <end position="102"/>
    </location>
</feature>
<organism evidence="4 5">
    <name type="scientific">Mytilus coruscus</name>
    <name type="common">Sea mussel</name>
    <dbReference type="NCBI Taxonomy" id="42192"/>
    <lineage>
        <taxon>Eukaryota</taxon>
        <taxon>Metazoa</taxon>
        <taxon>Spiralia</taxon>
        <taxon>Lophotrochozoa</taxon>
        <taxon>Mollusca</taxon>
        <taxon>Bivalvia</taxon>
        <taxon>Autobranchia</taxon>
        <taxon>Pteriomorphia</taxon>
        <taxon>Mytilida</taxon>
        <taxon>Mytiloidea</taxon>
        <taxon>Mytilidae</taxon>
        <taxon>Mytilinae</taxon>
        <taxon>Mytilus</taxon>
    </lineage>
</organism>
<dbReference type="GO" id="GO:0046872">
    <property type="term" value="F:metal ion binding"/>
    <property type="evidence" value="ECO:0007669"/>
    <property type="project" value="UniProtKB-KW"/>
</dbReference>
<protein>
    <recommendedName>
        <fullName evidence="3">DDE Tnp4 domain-containing protein</fullName>
    </recommendedName>
</protein>
<evidence type="ECO:0000256" key="2">
    <source>
        <dbReference type="ARBA" id="ARBA00022723"/>
    </source>
</evidence>
<dbReference type="OrthoDB" id="6123358at2759"/>
<dbReference type="Proteomes" id="UP000507470">
    <property type="component" value="Unassembled WGS sequence"/>
</dbReference>
<comment type="cofactor">
    <cofactor evidence="1">
        <name>a divalent metal cation</name>
        <dbReference type="ChEBI" id="CHEBI:60240"/>
    </cofactor>
</comment>
<dbReference type="PANTHER" id="PTHR23080">
    <property type="entry name" value="THAP DOMAIN PROTEIN"/>
    <property type="match status" value="1"/>
</dbReference>
<evidence type="ECO:0000313" key="4">
    <source>
        <dbReference type="EMBL" id="CAC5358837.1"/>
    </source>
</evidence>
<name>A0A6J8A116_MYTCO</name>
<gene>
    <name evidence="4" type="ORF">MCOR_1919</name>
</gene>
<proteinExistence type="predicted"/>
<dbReference type="InterPro" id="IPR027806">
    <property type="entry name" value="HARBI1_dom"/>
</dbReference>
<accession>A0A6J8A116</accession>
<evidence type="ECO:0000259" key="3">
    <source>
        <dbReference type="Pfam" id="PF13359"/>
    </source>
</evidence>
<keyword evidence="5" id="KW-1185">Reference proteome</keyword>
<reference evidence="4 5" key="1">
    <citation type="submission" date="2020-06" db="EMBL/GenBank/DDBJ databases">
        <authorList>
            <person name="Li R."/>
            <person name="Bekaert M."/>
        </authorList>
    </citation>
    <scope>NUCLEOTIDE SEQUENCE [LARGE SCALE GENOMIC DNA]</scope>
    <source>
        <strain evidence="5">wild</strain>
    </source>
</reference>
<evidence type="ECO:0000256" key="1">
    <source>
        <dbReference type="ARBA" id="ARBA00001968"/>
    </source>
</evidence>
<keyword evidence="2" id="KW-0479">Metal-binding</keyword>
<evidence type="ECO:0000313" key="5">
    <source>
        <dbReference type="Proteomes" id="UP000507470"/>
    </source>
</evidence>
<dbReference type="AlphaFoldDB" id="A0A6J8A116"/>
<dbReference type="Pfam" id="PF13359">
    <property type="entry name" value="DDE_Tnp_4"/>
    <property type="match status" value="1"/>
</dbReference>
<sequence length="207" mass="23657">MENMNELIQPGDVLIVDRGFMDVSEMLDDLGIQAEMPKILPKGQKQFTTEEADASRLVTKIRWVVESINGRLKQWKYLQNVVSNTQIPYIGDNVKLIGALCNKYKPPFSTGEKDNDQNLGCKNEGTVQEKNDLQERVAREGLHRRICSWKKIDADDSLPCFPMLSEEDLRNITVGVYQFKLAKSYTQEHLNDESEFTIMINSDLANI</sequence>